<reference evidence="3" key="1">
    <citation type="submission" date="2020-11" db="EMBL/GenBank/DDBJ databases">
        <authorList>
            <consortium name="DOE Joint Genome Institute"/>
            <person name="Ahrendt S."/>
            <person name="Riley R."/>
            <person name="Andreopoulos W."/>
            <person name="Labutti K."/>
            <person name="Pangilinan J."/>
            <person name="Ruiz-Duenas F.J."/>
            <person name="Barrasa J.M."/>
            <person name="Sanchez-Garcia M."/>
            <person name="Camarero S."/>
            <person name="Miyauchi S."/>
            <person name="Serrano A."/>
            <person name="Linde D."/>
            <person name="Babiker R."/>
            <person name="Drula E."/>
            <person name="Ayuso-Fernandez I."/>
            <person name="Pacheco R."/>
            <person name="Padilla G."/>
            <person name="Ferreira P."/>
            <person name="Barriuso J."/>
            <person name="Kellner H."/>
            <person name="Castanera R."/>
            <person name="Alfaro M."/>
            <person name="Ramirez L."/>
            <person name="Pisabarro A.G."/>
            <person name="Kuo A."/>
            <person name="Tritt A."/>
            <person name="Lipzen A."/>
            <person name="He G."/>
            <person name="Yan M."/>
            <person name="Ng V."/>
            <person name="Cullen D."/>
            <person name="Martin F."/>
            <person name="Rosso M.-N."/>
            <person name="Henrissat B."/>
            <person name="Hibbett D."/>
            <person name="Martinez A.T."/>
            <person name="Grigoriev I.V."/>
        </authorList>
    </citation>
    <scope>NUCLEOTIDE SEQUENCE</scope>
    <source>
        <strain evidence="3">CIRM-BRFM 674</strain>
    </source>
</reference>
<dbReference type="AlphaFoldDB" id="A0A9P5YNN2"/>
<feature type="transmembrane region" description="Helical" evidence="2">
    <location>
        <begin position="64"/>
        <end position="83"/>
    </location>
</feature>
<evidence type="ECO:0000313" key="3">
    <source>
        <dbReference type="EMBL" id="KAF9471121.1"/>
    </source>
</evidence>
<protein>
    <submittedName>
        <fullName evidence="3">Uncharacterized protein</fullName>
    </submittedName>
</protein>
<name>A0A9P5YNN2_9AGAR</name>
<keyword evidence="2" id="KW-0812">Transmembrane</keyword>
<comment type="caution">
    <text evidence="3">The sequence shown here is derived from an EMBL/GenBank/DDBJ whole genome shotgun (WGS) entry which is preliminary data.</text>
</comment>
<feature type="region of interest" description="Disordered" evidence="1">
    <location>
        <begin position="1"/>
        <end position="22"/>
    </location>
</feature>
<evidence type="ECO:0000256" key="2">
    <source>
        <dbReference type="SAM" id="Phobius"/>
    </source>
</evidence>
<evidence type="ECO:0000313" key="4">
    <source>
        <dbReference type="Proteomes" id="UP000807469"/>
    </source>
</evidence>
<keyword evidence="2" id="KW-1133">Transmembrane helix</keyword>
<keyword evidence="2" id="KW-0472">Membrane</keyword>
<proteinExistence type="predicted"/>
<evidence type="ECO:0000256" key="1">
    <source>
        <dbReference type="SAM" id="MobiDB-lite"/>
    </source>
</evidence>
<sequence length="126" mass="13635">MGWTSPWTSSWTSSWTSHPSRTPSPAVNLLSRRLLASILLAHLPRSSSSLVIVLARRQPSHPSLFLVCLVSVACVLFVGSAALRRRLLCRSSAVLLFCRPAILPSDVLASGSRHRSLLGVTFCIAS</sequence>
<accession>A0A9P5YNN2</accession>
<gene>
    <name evidence="3" type="ORF">BDN70DRAFT_888441</name>
</gene>
<organism evidence="3 4">
    <name type="scientific">Pholiota conissans</name>
    <dbReference type="NCBI Taxonomy" id="109636"/>
    <lineage>
        <taxon>Eukaryota</taxon>
        <taxon>Fungi</taxon>
        <taxon>Dikarya</taxon>
        <taxon>Basidiomycota</taxon>
        <taxon>Agaricomycotina</taxon>
        <taxon>Agaricomycetes</taxon>
        <taxon>Agaricomycetidae</taxon>
        <taxon>Agaricales</taxon>
        <taxon>Agaricineae</taxon>
        <taxon>Strophariaceae</taxon>
        <taxon>Pholiota</taxon>
    </lineage>
</organism>
<dbReference type="Proteomes" id="UP000807469">
    <property type="component" value="Unassembled WGS sequence"/>
</dbReference>
<dbReference type="EMBL" id="MU155755">
    <property type="protein sequence ID" value="KAF9471121.1"/>
    <property type="molecule type" value="Genomic_DNA"/>
</dbReference>
<keyword evidence="4" id="KW-1185">Reference proteome</keyword>